<comment type="caution">
    <text evidence="2">The sequence shown here is derived from an EMBL/GenBank/DDBJ whole genome shotgun (WGS) entry which is preliminary data.</text>
</comment>
<dbReference type="OMA" id="ETPNFFI"/>
<dbReference type="Proteomes" id="UP000091857">
    <property type="component" value="Chromosome 2"/>
</dbReference>
<organism evidence="2 3">
    <name type="scientific">Manihot esculenta</name>
    <name type="common">Cassava</name>
    <name type="synonym">Jatropha manihot</name>
    <dbReference type="NCBI Taxonomy" id="3983"/>
    <lineage>
        <taxon>Eukaryota</taxon>
        <taxon>Viridiplantae</taxon>
        <taxon>Streptophyta</taxon>
        <taxon>Embryophyta</taxon>
        <taxon>Tracheophyta</taxon>
        <taxon>Spermatophyta</taxon>
        <taxon>Magnoliopsida</taxon>
        <taxon>eudicotyledons</taxon>
        <taxon>Gunneridae</taxon>
        <taxon>Pentapetalae</taxon>
        <taxon>rosids</taxon>
        <taxon>fabids</taxon>
        <taxon>Malpighiales</taxon>
        <taxon>Euphorbiaceae</taxon>
        <taxon>Crotonoideae</taxon>
        <taxon>Manihoteae</taxon>
        <taxon>Manihot</taxon>
    </lineage>
</organism>
<dbReference type="InterPro" id="IPR025322">
    <property type="entry name" value="PADRE_dom"/>
</dbReference>
<dbReference type="Pfam" id="PF14009">
    <property type="entry name" value="PADRE"/>
    <property type="match status" value="1"/>
</dbReference>
<proteinExistence type="predicted"/>
<protein>
    <submittedName>
        <fullName evidence="2">Uncharacterized protein</fullName>
    </submittedName>
</protein>
<dbReference type="AlphaFoldDB" id="A0A2C9WD86"/>
<dbReference type="Gramene" id="Manes.02G072700.1.v8.1">
    <property type="protein sequence ID" value="Manes.02G072700.1.v8.1.CDS.1"/>
    <property type="gene ID" value="Manes.02G072700.v8.1"/>
</dbReference>
<dbReference type="OrthoDB" id="1922322at2759"/>
<feature type="region of interest" description="Disordered" evidence="1">
    <location>
        <begin position="147"/>
        <end position="168"/>
    </location>
</feature>
<sequence length="168" mass="18805">MGNHVSCKLSNPLLLKNSKSTKVIFPSGEIRHIHQPTKAAELMMETPNFFIVNSKSLKIGRRLCVLNADDDLQKANVYVMFPMNRKNSVVTASDLGALFMKANSAVKRVSAGKVRVRPDTTEDAVAVPRLSLEGIEEVSTPEFRHRMSMSRSRKPLLETIDEEPVRSR</sequence>
<evidence type="ECO:0000313" key="3">
    <source>
        <dbReference type="Proteomes" id="UP000091857"/>
    </source>
</evidence>
<evidence type="ECO:0000256" key="1">
    <source>
        <dbReference type="SAM" id="MobiDB-lite"/>
    </source>
</evidence>
<keyword evidence="3" id="KW-1185">Reference proteome</keyword>
<dbReference type="PANTHER" id="PTHR33052">
    <property type="entry name" value="DUF4228 DOMAIN PROTEIN-RELATED"/>
    <property type="match status" value="1"/>
</dbReference>
<evidence type="ECO:0000313" key="2">
    <source>
        <dbReference type="EMBL" id="OAY57126.1"/>
    </source>
</evidence>
<dbReference type="STRING" id="3983.A0A2C9WD86"/>
<reference evidence="3" key="1">
    <citation type="journal article" date="2016" name="Nat. Biotechnol.">
        <title>Sequencing wild and cultivated cassava and related species reveals extensive interspecific hybridization and genetic diversity.</title>
        <authorList>
            <person name="Bredeson J.V."/>
            <person name="Lyons J.B."/>
            <person name="Prochnik S.E."/>
            <person name="Wu G.A."/>
            <person name="Ha C.M."/>
            <person name="Edsinger-Gonzales E."/>
            <person name="Grimwood J."/>
            <person name="Schmutz J."/>
            <person name="Rabbi I.Y."/>
            <person name="Egesi C."/>
            <person name="Nauluvula P."/>
            <person name="Lebot V."/>
            <person name="Ndunguru J."/>
            <person name="Mkamilo G."/>
            <person name="Bart R.S."/>
            <person name="Setter T.L."/>
            <person name="Gleadow R.M."/>
            <person name="Kulakow P."/>
            <person name="Ferguson M.E."/>
            <person name="Rounsley S."/>
            <person name="Rokhsar D.S."/>
        </authorList>
    </citation>
    <scope>NUCLEOTIDE SEQUENCE [LARGE SCALE GENOMIC DNA]</scope>
    <source>
        <strain evidence="3">cv. AM560-2</strain>
    </source>
</reference>
<gene>
    <name evidence="2" type="ORF">MANES_02G072700v8</name>
</gene>
<accession>A0A2C9WD86</accession>
<dbReference type="EMBL" id="CM004388">
    <property type="protein sequence ID" value="OAY57126.1"/>
    <property type="molecule type" value="Genomic_DNA"/>
</dbReference>
<name>A0A2C9WD86_MANES</name>